<accession>A0ABT9FX88</accession>
<name>A0ABT9FX88_9BACL</name>
<proteinExistence type="predicted"/>
<organism evidence="1 2">
    <name type="scientific">Paenibacillus zeirhizosphaerae</name>
    <dbReference type="NCBI Taxonomy" id="2987519"/>
    <lineage>
        <taxon>Bacteria</taxon>
        <taxon>Bacillati</taxon>
        <taxon>Bacillota</taxon>
        <taxon>Bacilli</taxon>
        <taxon>Bacillales</taxon>
        <taxon>Paenibacillaceae</taxon>
        <taxon>Paenibacillus</taxon>
    </lineage>
</organism>
<reference evidence="1 2" key="1">
    <citation type="submission" date="2022-10" db="EMBL/GenBank/DDBJ databases">
        <title>Paenibacillus description and whole genome data of maize root bacterial community.</title>
        <authorList>
            <person name="Marton D."/>
            <person name="Farkas M."/>
            <person name="Cserhati M."/>
        </authorList>
    </citation>
    <scope>NUCLEOTIDE SEQUENCE [LARGE SCALE GENOMIC DNA]</scope>
    <source>
        <strain evidence="1 2">P96</strain>
    </source>
</reference>
<evidence type="ECO:0000313" key="1">
    <source>
        <dbReference type="EMBL" id="MDP4099249.1"/>
    </source>
</evidence>
<dbReference type="EMBL" id="JAPCKK010000033">
    <property type="protein sequence ID" value="MDP4099249.1"/>
    <property type="molecule type" value="Genomic_DNA"/>
</dbReference>
<keyword evidence="2" id="KW-1185">Reference proteome</keyword>
<evidence type="ECO:0000313" key="2">
    <source>
        <dbReference type="Proteomes" id="UP001241848"/>
    </source>
</evidence>
<dbReference type="Proteomes" id="UP001241848">
    <property type="component" value="Unassembled WGS sequence"/>
</dbReference>
<protein>
    <submittedName>
        <fullName evidence="1">Uncharacterized protein</fullName>
    </submittedName>
</protein>
<dbReference type="RefSeq" id="WP_305756866.1">
    <property type="nucleotide sequence ID" value="NZ_JAPCKK010000033.1"/>
</dbReference>
<comment type="caution">
    <text evidence="1">The sequence shown here is derived from an EMBL/GenBank/DDBJ whole genome shotgun (WGS) entry which is preliminary data.</text>
</comment>
<gene>
    <name evidence="1" type="ORF">OIN60_21255</name>
</gene>
<sequence length="113" mass="12945">MNKELQIDQQRLVEAWQERLPTFIGPGDKAQISADEADPKALRIHIESEGRQMYSFDFICAYVDSREVKVSLVDVESGGRTIDERSDMIQQLADDYTRHIHQCAQALQQLTHA</sequence>